<evidence type="ECO:0000259" key="5">
    <source>
        <dbReference type="PROSITE" id="PS51293"/>
    </source>
</evidence>
<sequence>MPTLLYGCEAWVCQEKHKSKNGGHDIYRSLPSNCMDPSLAASGVVETPNLISVNSPDVPVDKCEQLGSVTHNQETDGLITGQIRSSARVYKKMRLDSGSLSTALEKKDPKDDDVKADTKDKIEHREKSDCKQPEIKPKPSKPQLWSTEEKNIFFEALNEYGKDFESISNYFATKARKKGMPESMSKTKDQVRHFYYRAWHKVSKHLKFPEDPGNKHSKVHEDPGNKHFKVLKDPGNKHFKVLKDPGNKHSKVPEDPGNKHSKVPEDPGKKHSKVPEDPGNKHSNVPEDPGKIILTFLRTQVTNISRFMRTQITSISRFTRTQITSISRFLRTQVISQVLSVFVTGMKKATQELYSLINYGEMRRKIGPITEKLCLKLNELVYRGSVQIRLKGKTIRIKTPMCRILRKLNQLDGPHSTVPMKYLLLMSSRPTENEEEVRLPNRISIELRPKTNTAWGRVQSVAQNPRVRTKLPLQRRLASLLTFLENRWKQNHVRHREKLAAEISAADPGHAGDPDVKETLLRVAPRPDASISLSAVNMSEYLTSLNLCLNTYQERFGFQPLDDPSFGRDRSKHLACRKALAKKAKTEPGTAPGKPKEAKAEPGAAPVKPKEAPVPVDTEQPSAVCPTTPLHVLLEFDNNACDSDPRTSEAMDASTISANDMAVNNILSLKLCLGCAHCHAYSLAPINIRRLCPLSRLLSRTDQYPQAVPIVTPTLSHRSISAGCAHCHSYSPAPINIRRLSGKRAAPDVYDAESPVTPDLVLKEEPVKEEQPAPVEAPGPDDEETLAKIRAGWTRLTAKTTTIGDLYLLFGFDGKLHLDYCWEGALSHPTSQSEEGDRLQGPTPNPLAGTLQQLVSIAKLNVTKNKVTCPCGHICGVPNKSSPSGRNRMAPRARPIGDNADRAGGIKDGGGGLHNHVLSRPVSGDGVFRIPLLAPSQFKPPPKPGTAEAFKAQLDKFRPRFCNRRGRAVRPKNVVVQRQLPLLPKAPNGHAMVTLKVIPQTGEFMPIGGPTGLVTASHSSGVVFPSGVMPRPPVKSRHILPALPVVTTPPPNTSPLLSDTSPAEADLAKEELLQTTSPPSISHLLNLPVGEGDHISLVTPSTSLLDPPHTRGQTFEGFLPTAGELVNSTPPSSPSRIFKEDSQWLNSEVADFSLSSFLGHLESPMKPSTLVTSAPSGEDTRLSSDVADFSLSSFLGHLESPMKPSTLVTSAPSGEDTRLSSDVEAQLQCLMSENSVDYTAKFADLAAQIASSSDANKKNMLPATHNYLTLVLNTSKDQCKASGCSAEPDDRPSALAQP</sequence>
<dbReference type="GO" id="GO:0007389">
    <property type="term" value="P:pattern specification process"/>
    <property type="evidence" value="ECO:0007669"/>
    <property type="project" value="TreeGrafter"/>
</dbReference>
<evidence type="ECO:0000313" key="6">
    <source>
        <dbReference type="EMBL" id="CAD7441048.1"/>
    </source>
</evidence>
<dbReference type="Pfam" id="PF00249">
    <property type="entry name" value="Myb_DNA-binding"/>
    <property type="match status" value="1"/>
</dbReference>
<dbReference type="EMBL" id="OD565177">
    <property type="protein sequence ID" value="CAD7441048.1"/>
    <property type="molecule type" value="Genomic_DNA"/>
</dbReference>
<evidence type="ECO:0000256" key="4">
    <source>
        <dbReference type="SAM" id="MobiDB-lite"/>
    </source>
</evidence>
<name>A0A7R9ETI3_9NEOP</name>
<feature type="region of interest" description="Disordered" evidence="4">
    <location>
        <begin position="207"/>
        <end position="288"/>
    </location>
</feature>
<dbReference type="PROSITE" id="PS51293">
    <property type="entry name" value="SANT"/>
    <property type="match status" value="1"/>
</dbReference>
<dbReference type="CDD" id="cd00167">
    <property type="entry name" value="SANT"/>
    <property type="match status" value="1"/>
</dbReference>
<feature type="compositionally biased region" description="Basic and acidic residues" evidence="4">
    <location>
        <begin position="104"/>
        <end position="137"/>
    </location>
</feature>
<reference evidence="6" key="1">
    <citation type="submission" date="2020-11" db="EMBL/GenBank/DDBJ databases">
        <authorList>
            <person name="Tran Van P."/>
        </authorList>
    </citation>
    <scope>NUCLEOTIDE SEQUENCE</scope>
</reference>
<dbReference type="InterPro" id="IPR009057">
    <property type="entry name" value="Homeodomain-like_sf"/>
</dbReference>
<gene>
    <name evidence="6" type="ORF">TBIB3V08_LOCUS3522</name>
</gene>
<dbReference type="InterPro" id="IPR055315">
    <property type="entry name" value="Cramped-like"/>
</dbReference>
<accession>A0A7R9ETI3</accession>
<feature type="region of interest" description="Disordered" evidence="4">
    <location>
        <begin position="101"/>
        <end position="143"/>
    </location>
</feature>
<dbReference type="PANTHER" id="PTHR21677">
    <property type="entry name" value="CRAMPED PROTEIN"/>
    <property type="match status" value="1"/>
</dbReference>
<protein>
    <recommendedName>
        <fullName evidence="5">SANT domain-containing protein</fullName>
    </recommendedName>
</protein>
<keyword evidence="2" id="KW-0238">DNA-binding</keyword>
<dbReference type="GO" id="GO:0005634">
    <property type="term" value="C:nucleus"/>
    <property type="evidence" value="ECO:0007669"/>
    <property type="project" value="UniProtKB-SubCell"/>
</dbReference>
<proteinExistence type="predicted"/>
<evidence type="ECO:0000256" key="1">
    <source>
        <dbReference type="ARBA" id="ARBA00004123"/>
    </source>
</evidence>
<dbReference type="SMART" id="SM00717">
    <property type="entry name" value="SANT"/>
    <property type="match status" value="1"/>
</dbReference>
<dbReference type="SUPFAM" id="SSF46689">
    <property type="entry name" value="Homeodomain-like"/>
    <property type="match status" value="1"/>
</dbReference>
<keyword evidence="3" id="KW-0539">Nucleus</keyword>
<dbReference type="PANTHER" id="PTHR21677:SF1">
    <property type="entry name" value="PROTEIN CRAMPED-LIKE"/>
    <property type="match status" value="1"/>
</dbReference>
<dbReference type="InterPro" id="IPR001005">
    <property type="entry name" value="SANT/Myb"/>
</dbReference>
<feature type="region of interest" description="Disordered" evidence="4">
    <location>
        <begin position="580"/>
        <end position="622"/>
    </location>
</feature>
<organism evidence="6">
    <name type="scientific">Timema bartmani</name>
    <dbReference type="NCBI Taxonomy" id="61472"/>
    <lineage>
        <taxon>Eukaryota</taxon>
        <taxon>Metazoa</taxon>
        <taxon>Ecdysozoa</taxon>
        <taxon>Arthropoda</taxon>
        <taxon>Hexapoda</taxon>
        <taxon>Insecta</taxon>
        <taxon>Pterygota</taxon>
        <taxon>Neoptera</taxon>
        <taxon>Polyneoptera</taxon>
        <taxon>Phasmatodea</taxon>
        <taxon>Timematodea</taxon>
        <taxon>Timematoidea</taxon>
        <taxon>Timematidae</taxon>
        <taxon>Timema</taxon>
    </lineage>
</organism>
<feature type="region of interest" description="Disordered" evidence="4">
    <location>
        <begin position="881"/>
        <end position="900"/>
    </location>
</feature>
<dbReference type="Gene3D" id="1.10.10.60">
    <property type="entry name" value="Homeodomain-like"/>
    <property type="match status" value="1"/>
</dbReference>
<dbReference type="GO" id="GO:0003677">
    <property type="term" value="F:DNA binding"/>
    <property type="evidence" value="ECO:0007669"/>
    <property type="project" value="UniProtKB-KW"/>
</dbReference>
<feature type="domain" description="SANT" evidence="5">
    <location>
        <begin position="145"/>
        <end position="203"/>
    </location>
</feature>
<evidence type="ECO:0000256" key="2">
    <source>
        <dbReference type="ARBA" id="ARBA00023125"/>
    </source>
</evidence>
<evidence type="ECO:0000256" key="3">
    <source>
        <dbReference type="ARBA" id="ARBA00023242"/>
    </source>
</evidence>
<comment type="subcellular location">
    <subcellularLocation>
        <location evidence="1">Nucleus</location>
    </subcellularLocation>
</comment>
<dbReference type="InterPro" id="IPR017884">
    <property type="entry name" value="SANT_dom"/>
</dbReference>
<dbReference type="GO" id="GO:0003682">
    <property type="term" value="F:chromatin binding"/>
    <property type="evidence" value="ECO:0007669"/>
    <property type="project" value="InterPro"/>
</dbReference>